<feature type="compositionally biased region" description="Low complexity" evidence="6">
    <location>
        <begin position="424"/>
        <end position="453"/>
    </location>
</feature>
<feature type="domain" description="Protein kinase" evidence="7">
    <location>
        <begin position="35"/>
        <end position="358"/>
    </location>
</feature>
<dbReference type="GO" id="GO:0003677">
    <property type="term" value="F:DNA binding"/>
    <property type="evidence" value="ECO:0007669"/>
    <property type="project" value="UniProtKB-KW"/>
</dbReference>
<keyword evidence="9" id="KW-1185">Reference proteome</keyword>
<dbReference type="GO" id="GO:0046332">
    <property type="term" value="F:SMAD binding"/>
    <property type="evidence" value="ECO:0007669"/>
    <property type="project" value="TreeGrafter"/>
</dbReference>
<evidence type="ECO:0000259" key="7">
    <source>
        <dbReference type="PROSITE" id="PS50011"/>
    </source>
</evidence>
<evidence type="ECO:0000313" key="9">
    <source>
        <dbReference type="Proteomes" id="UP000298787"/>
    </source>
</evidence>
<dbReference type="InterPro" id="IPR008271">
    <property type="entry name" value="Ser/Thr_kinase_AS"/>
</dbReference>
<reference evidence="8 9" key="1">
    <citation type="submission" date="2019-01" db="EMBL/GenBank/DDBJ databases">
        <title>Genome Assembly of Collichthys lucidus.</title>
        <authorList>
            <person name="Cai M."/>
            <person name="Xiao S."/>
        </authorList>
    </citation>
    <scope>NUCLEOTIDE SEQUENCE [LARGE SCALE GENOMIC DNA]</scope>
    <source>
        <strain evidence="8">JT15FE1705JMU</strain>
        <tissue evidence="8">Muscle</tissue>
    </source>
</reference>
<protein>
    <submittedName>
        <fullName evidence="8">Homeodomain-interacting protein kinase 1</fullName>
    </submittedName>
</protein>
<evidence type="ECO:0000256" key="1">
    <source>
        <dbReference type="ARBA" id="ARBA00022527"/>
    </source>
</evidence>
<evidence type="ECO:0000313" key="8">
    <source>
        <dbReference type="EMBL" id="TKS84170.1"/>
    </source>
</evidence>
<keyword evidence="4 8" id="KW-0418">Kinase</keyword>
<feature type="compositionally biased region" description="Basic and acidic residues" evidence="6">
    <location>
        <begin position="520"/>
        <end position="543"/>
    </location>
</feature>
<dbReference type="InterPro" id="IPR011009">
    <property type="entry name" value="Kinase-like_dom_sf"/>
</dbReference>
<keyword evidence="3" id="KW-0547">Nucleotide-binding</keyword>
<dbReference type="AlphaFoldDB" id="A0A4U5V9P7"/>
<dbReference type="Pfam" id="PF00069">
    <property type="entry name" value="Pkinase"/>
    <property type="match status" value="1"/>
</dbReference>
<evidence type="ECO:0000256" key="2">
    <source>
        <dbReference type="ARBA" id="ARBA00022679"/>
    </source>
</evidence>
<name>A0A4U5V9P7_COLLU</name>
<dbReference type="Gene3D" id="1.10.510.10">
    <property type="entry name" value="Transferase(Phosphotransferase) domain 1"/>
    <property type="match status" value="1"/>
</dbReference>
<dbReference type="GO" id="GO:0003713">
    <property type="term" value="F:transcription coactivator activity"/>
    <property type="evidence" value="ECO:0007669"/>
    <property type="project" value="TreeGrafter"/>
</dbReference>
<dbReference type="GO" id="GO:0004713">
    <property type="term" value="F:protein tyrosine kinase activity"/>
    <property type="evidence" value="ECO:0007669"/>
    <property type="project" value="TreeGrafter"/>
</dbReference>
<evidence type="ECO:0000256" key="5">
    <source>
        <dbReference type="ARBA" id="ARBA00022840"/>
    </source>
</evidence>
<dbReference type="Proteomes" id="UP000298787">
    <property type="component" value="Chromosome 16"/>
</dbReference>
<dbReference type="GO" id="GO:0007224">
    <property type="term" value="P:smoothened signaling pathway"/>
    <property type="evidence" value="ECO:0007669"/>
    <property type="project" value="TreeGrafter"/>
</dbReference>
<gene>
    <name evidence="8" type="ORF">D9C73_019063</name>
</gene>
<dbReference type="SMART" id="SM00220">
    <property type="entry name" value="S_TKc"/>
    <property type="match status" value="1"/>
</dbReference>
<dbReference type="PANTHER" id="PTHR24058">
    <property type="entry name" value="DUAL SPECIFICITY PROTEIN KINASE"/>
    <property type="match status" value="1"/>
</dbReference>
<dbReference type="GO" id="GO:0016605">
    <property type="term" value="C:PML body"/>
    <property type="evidence" value="ECO:0007669"/>
    <property type="project" value="TreeGrafter"/>
</dbReference>
<dbReference type="PANTHER" id="PTHR24058:SF53">
    <property type="entry name" value="HOMEODOMAIN-INTERACTING PROTEIN KINASE 2"/>
    <property type="match status" value="1"/>
</dbReference>
<evidence type="ECO:0000256" key="3">
    <source>
        <dbReference type="ARBA" id="ARBA00022741"/>
    </source>
</evidence>
<keyword evidence="2" id="KW-0808">Transferase</keyword>
<dbReference type="InterPro" id="IPR000719">
    <property type="entry name" value="Prot_kinase_dom"/>
</dbReference>
<keyword evidence="8" id="KW-0371">Homeobox</keyword>
<accession>A0A4U5V9P7</accession>
<keyword evidence="1" id="KW-0723">Serine/threonine-protein kinase</keyword>
<dbReference type="STRING" id="240159.A0A4U5V9P7"/>
<proteinExistence type="predicted"/>
<evidence type="ECO:0000256" key="6">
    <source>
        <dbReference type="SAM" id="MobiDB-lite"/>
    </source>
</evidence>
<feature type="region of interest" description="Disordered" evidence="6">
    <location>
        <begin position="1"/>
        <end position="22"/>
    </location>
</feature>
<dbReference type="PROSITE" id="PS00108">
    <property type="entry name" value="PROTEIN_KINASE_ST"/>
    <property type="match status" value="1"/>
</dbReference>
<dbReference type="EMBL" id="CM014093">
    <property type="protein sequence ID" value="TKS84170.1"/>
    <property type="molecule type" value="Genomic_DNA"/>
</dbReference>
<dbReference type="GO" id="GO:0003714">
    <property type="term" value="F:transcription corepressor activity"/>
    <property type="evidence" value="ECO:0007669"/>
    <property type="project" value="TreeGrafter"/>
</dbReference>
<feature type="region of interest" description="Disordered" evidence="6">
    <location>
        <begin position="419"/>
        <end position="551"/>
    </location>
</feature>
<dbReference type="GO" id="GO:0042771">
    <property type="term" value="P:intrinsic apoptotic signaling pathway in response to DNA damage by p53 class mediator"/>
    <property type="evidence" value="ECO:0007669"/>
    <property type="project" value="TreeGrafter"/>
</dbReference>
<dbReference type="InterPro" id="IPR050494">
    <property type="entry name" value="Ser_Thr_dual-spec_kinase"/>
</dbReference>
<dbReference type="GO" id="GO:0045944">
    <property type="term" value="P:positive regulation of transcription by RNA polymerase II"/>
    <property type="evidence" value="ECO:0007669"/>
    <property type="project" value="TreeGrafter"/>
</dbReference>
<dbReference type="PROSITE" id="PS50011">
    <property type="entry name" value="PROTEIN_KINASE_DOM"/>
    <property type="match status" value="1"/>
</dbReference>
<organism evidence="8 9">
    <name type="scientific">Collichthys lucidus</name>
    <name type="common">Big head croaker</name>
    <name type="synonym">Sciaena lucida</name>
    <dbReference type="NCBI Taxonomy" id="240159"/>
    <lineage>
        <taxon>Eukaryota</taxon>
        <taxon>Metazoa</taxon>
        <taxon>Chordata</taxon>
        <taxon>Craniata</taxon>
        <taxon>Vertebrata</taxon>
        <taxon>Euteleostomi</taxon>
        <taxon>Actinopterygii</taxon>
        <taxon>Neopterygii</taxon>
        <taxon>Teleostei</taxon>
        <taxon>Neoteleostei</taxon>
        <taxon>Acanthomorphata</taxon>
        <taxon>Eupercaria</taxon>
        <taxon>Sciaenidae</taxon>
        <taxon>Collichthys</taxon>
    </lineage>
</organism>
<keyword evidence="5" id="KW-0067">ATP-binding</keyword>
<dbReference type="Gene3D" id="3.30.200.20">
    <property type="entry name" value="Phosphorylase Kinase, domain 1"/>
    <property type="match status" value="1"/>
</dbReference>
<keyword evidence="8" id="KW-0238">DNA-binding</keyword>
<dbReference type="GO" id="GO:0004674">
    <property type="term" value="F:protein serine/threonine kinase activity"/>
    <property type="evidence" value="ECO:0007669"/>
    <property type="project" value="UniProtKB-KW"/>
</dbReference>
<dbReference type="SUPFAM" id="SSF56112">
    <property type="entry name" value="Protein kinase-like (PK-like)"/>
    <property type="match status" value="1"/>
</dbReference>
<evidence type="ECO:0000256" key="4">
    <source>
        <dbReference type="ARBA" id="ARBA00022777"/>
    </source>
</evidence>
<sequence>MSPSTSSSESPKKENTDTPFKVQKRDILHSSNTRYLLLDFNGEGCFGKVAKCLDLTTGKLAAIKIHKKSQDHVIQREVDMLQAVGTLDPDKKNLVKFLDNFRFNNMSCLAFEMLDKSLWHLMKERREAPLNLNEIRPVIYQLMVAFDALKSIGIVHTDLKPDNIMLVNHDDQPFRIKLIDFGLALPVSKVRVGMTMQACAYRAPEVTLGLPLSEAMDVWGVGCIMAFLYFGTNLLPGNCMYNCVQSMVHLLGQPDDHLLSAGTQTFKYFTMKENQSGSEWILKTPEEYKKVTGVNPKVTPRFFDLAKNLNDAVRRCPPKRDITEYKDRMEFLRLLKSCLRLDAGKRITPRKALKHPFITMVHLVDVMNINSHADKALQLMSVSAWNPLDEFDDSFDDTDMDSIETSDTDSSYQVSDFMEEQSFSPTGSLSPASLSGPPENSSAEDSGIESSSSNEEDIENNREKSSDIESSIGDIESSADDDIQPATTRHIRRSTDEDDTEPASTFSRGGDLCSLSSSSEEERTKPTEPSFHSDEACVDDKQTAESSSDQLAEGEILMLEISPSSGCSDCHEEIRELAGLSKESGAAPSSATINTVTDCGEISRKDRVSAAAGSTNGAAANIQPADMERKTLVRRIRKFFSRLKARTVAILKPQKH</sequence>
<dbReference type="GO" id="GO:0005737">
    <property type="term" value="C:cytoplasm"/>
    <property type="evidence" value="ECO:0007669"/>
    <property type="project" value="TreeGrafter"/>
</dbReference>
<dbReference type="GO" id="GO:0005524">
    <property type="term" value="F:ATP binding"/>
    <property type="evidence" value="ECO:0007669"/>
    <property type="project" value="UniProtKB-KW"/>
</dbReference>